<name>A0AAU9JUS6_9CILI</name>
<reference evidence="2" key="1">
    <citation type="submission" date="2021-09" db="EMBL/GenBank/DDBJ databases">
        <authorList>
            <consortium name="AG Swart"/>
            <person name="Singh M."/>
            <person name="Singh A."/>
            <person name="Seah K."/>
            <person name="Emmerich C."/>
        </authorList>
    </citation>
    <scope>NUCLEOTIDE SEQUENCE</scope>
    <source>
        <strain evidence="2">ATCC30299</strain>
    </source>
</reference>
<evidence type="ECO:0000313" key="3">
    <source>
        <dbReference type="Proteomes" id="UP001162131"/>
    </source>
</evidence>
<dbReference type="AlphaFoldDB" id="A0AAU9JUS6"/>
<dbReference type="Proteomes" id="UP001162131">
    <property type="component" value="Unassembled WGS sequence"/>
</dbReference>
<sequence>MEIEKYLCIIWIGIEGLIYVPVGILLLFRSAKVPIKNMSPCLVHLSHWGNYIETNLLLLAIFFKDSCNSETYNSAWQYTYQSISIISRYTLFFSYVLRGYRVYFIFHLDKNRDERDSYFRKNKQRTHQKWLLKALSILMSPIFLLAIFNSISAVHKYFPTSSCFSRNTVFELYTLMIYIAISFIEELIFVIIVYVLRNVNDDFKMQKELTFVCLIWVIAGVFKIDSMKRYHILTFTDNGWRWASLIRDNIAMLATSFFPLIRTYYGEDFPEILTIEMLQSLDLILNCRVTLDAFEQALMDDINDDKGPEYIHLWLKCECYKHDPDMDIEKDIKMQAMKLEIPETDYILVIQAHTYSILQNHYYPKFRNSATFRYLESDIARQQIYQHRIMAANRNTSSRRIESELKETVSQIGEEK</sequence>
<accession>A0AAU9JUS6</accession>
<keyword evidence="1" id="KW-1133">Transmembrane helix</keyword>
<evidence type="ECO:0000256" key="1">
    <source>
        <dbReference type="SAM" id="Phobius"/>
    </source>
</evidence>
<evidence type="ECO:0000313" key="2">
    <source>
        <dbReference type="EMBL" id="CAG9324644.1"/>
    </source>
</evidence>
<evidence type="ECO:0008006" key="4">
    <source>
        <dbReference type="Google" id="ProtNLM"/>
    </source>
</evidence>
<protein>
    <recommendedName>
        <fullName evidence="4">RGS domain-containing protein</fullName>
    </recommendedName>
</protein>
<feature type="transmembrane region" description="Helical" evidence="1">
    <location>
        <begin position="130"/>
        <end position="152"/>
    </location>
</feature>
<dbReference type="EMBL" id="CAJZBQ010000036">
    <property type="protein sequence ID" value="CAG9324644.1"/>
    <property type="molecule type" value="Genomic_DNA"/>
</dbReference>
<organism evidence="2 3">
    <name type="scientific">Blepharisma stoltei</name>
    <dbReference type="NCBI Taxonomy" id="1481888"/>
    <lineage>
        <taxon>Eukaryota</taxon>
        <taxon>Sar</taxon>
        <taxon>Alveolata</taxon>
        <taxon>Ciliophora</taxon>
        <taxon>Postciliodesmatophora</taxon>
        <taxon>Heterotrichea</taxon>
        <taxon>Heterotrichida</taxon>
        <taxon>Blepharismidae</taxon>
        <taxon>Blepharisma</taxon>
    </lineage>
</organism>
<keyword evidence="1" id="KW-0812">Transmembrane</keyword>
<gene>
    <name evidence="2" type="ORF">BSTOLATCC_MIC36430</name>
</gene>
<feature type="transmembrane region" description="Helical" evidence="1">
    <location>
        <begin position="208"/>
        <end position="224"/>
    </location>
</feature>
<keyword evidence="3" id="KW-1185">Reference proteome</keyword>
<dbReference type="SUPFAM" id="SSF48097">
    <property type="entry name" value="Regulator of G-protein signaling, RGS"/>
    <property type="match status" value="1"/>
</dbReference>
<feature type="transmembrane region" description="Helical" evidence="1">
    <location>
        <begin position="172"/>
        <end position="196"/>
    </location>
</feature>
<dbReference type="InterPro" id="IPR036305">
    <property type="entry name" value="RGS_sf"/>
</dbReference>
<comment type="caution">
    <text evidence="2">The sequence shown here is derived from an EMBL/GenBank/DDBJ whole genome shotgun (WGS) entry which is preliminary data.</text>
</comment>
<proteinExistence type="predicted"/>
<keyword evidence="1" id="KW-0472">Membrane</keyword>
<feature type="transmembrane region" description="Helical" evidence="1">
    <location>
        <begin position="6"/>
        <end position="28"/>
    </location>
</feature>